<dbReference type="InterPro" id="IPR003020">
    <property type="entry name" value="HCO3_transpt_euk"/>
</dbReference>
<comment type="caution">
    <text evidence="6">The sequence shown here is derived from an EMBL/GenBank/DDBJ whole genome shotgun (WGS) entry which is preliminary data.</text>
</comment>
<dbReference type="GO" id="GO:0008510">
    <property type="term" value="F:sodium:bicarbonate symporter activity"/>
    <property type="evidence" value="ECO:0007669"/>
    <property type="project" value="TreeGrafter"/>
</dbReference>
<dbReference type="GO" id="GO:0005452">
    <property type="term" value="F:solute:inorganic anion antiporter activity"/>
    <property type="evidence" value="ECO:0007669"/>
    <property type="project" value="InterPro"/>
</dbReference>
<keyword evidence="2" id="KW-0812">Transmembrane</keyword>
<dbReference type="GO" id="GO:0051453">
    <property type="term" value="P:regulation of intracellular pH"/>
    <property type="evidence" value="ECO:0007669"/>
    <property type="project" value="TreeGrafter"/>
</dbReference>
<protein>
    <submittedName>
        <fullName evidence="6">SLC4A10</fullName>
    </submittedName>
</protein>
<reference evidence="6" key="1">
    <citation type="submission" date="2021-01" db="EMBL/GenBank/DDBJ databases">
        <authorList>
            <person name="Li R."/>
            <person name="Bekaert M."/>
        </authorList>
    </citation>
    <scope>NUCLEOTIDE SEQUENCE</scope>
    <source>
        <strain evidence="6">Farmed</strain>
    </source>
</reference>
<evidence type="ECO:0000313" key="7">
    <source>
        <dbReference type="Proteomes" id="UP000597762"/>
    </source>
</evidence>
<evidence type="ECO:0000259" key="5">
    <source>
        <dbReference type="Pfam" id="PF00955"/>
    </source>
</evidence>
<organism evidence="6 7">
    <name type="scientific">Acanthosepion pharaonis</name>
    <name type="common">Pharaoh cuttlefish</name>
    <name type="synonym">Sepia pharaonis</name>
    <dbReference type="NCBI Taxonomy" id="158019"/>
    <lineage>
        <taxon>Eukaryota</taxon>
        <taxon>Metazoa</taxon>
        <taxon>Spiralia</taxon>
        <taxon>Lophotrochozoa</taxon>
        <taxon>Mollusca</taxon>
        <taxon>Cephalopoda</taxon>
        <taxon>Coleoidea</taxon>
        <taxon>Decapodiformes</taxon>
        <taxon>Sepiida</taxon>
        <taxon>Sepiina</taxon>
        <taxon>Sepiidae</taxon>
        <taxon>Acanthosepion</taxon>
    </lineage>
</organism>
<evidence type="ECO:0000313" key="6">
    <source>
        <dbReference type="EMBL" id="CAE1312845.1"/>
    </source>
</evidence>
<dbReference type="AlphaFoldDB" id="A0A812DX36"/>
<dbReference type="OrthoDB" id="1735926at2759"/>
<dbReference type="InterPro" id="IPR011531">
    <property type="entry name" value="HCO3_transpt-like_TM_dom"/>
</dbReference>
<dbReference type="GO" id="GO:0005886">
    <property type="term" value="C:plasma membrane"/>
    <property type="evidence" value="ECO:0007669"/>
    <property type="project" value="TreeGrafter"/>
</dbReference>
<dbReference type="GO" id="GO:0006820">
    <property type="term" value="P:monoatomic anion transport"/>
    <property type="evidence" value="ECO:0007669"/>
    <property type="project" value="InterPro"/>
</dbReference>
<dbReference type="PANTHER" id="PTHR11453:SF36">
    <property type="entry name" value="ANION EXCHANGE PROTEIN"/>
    <property type="match status" value="1"/>
</dbReference>
<sequence>MLIRYVTRFTEETFACLIALIFIFEAHQKMFEINSNYPVNRQGSRSFRCMTTTLNQVEQRPIDGEDVNETNTNVSGDGAGQGLFVTSQISASESQSYPHIEPAVLWKEAAREVMVTNSTTLLQLNGTEGDLVPTDCSNCVEEGSYVPDVFLLSVLLFLGTYIVARGIERFRTSGFFPQIVSPT</sequence>
<accession>A0A812DX36</accession>
<dbReference type="PANTHER" id="PTHR11453">
    <property type="entry name" value="ANION EXCHANGE PROTEIN"/>
    <property type="match status" value="1"/>
</dbReference>
<dbReference type="Proteomes" id="UP000597762">
    <property type="component" value="Unassembled WGS sequence"/>
</dbReference>
<dbReference type="EMBL" id="CAHIKZ030004609">
    <property type="protein sequence ID" value="CAE1312845.1"/>
    <property type="molecule type" value="Genomic_DNA"/>
</dbReference>
<gene>
    <name evidence="6" type="ORF">SPHA_64044</name>
</gene>
<evidence type="ECO:0000256" key="4">
    <source>
        <dbReference type="ARBA" id="ARBA00023136"/>
    </source>
</evidence>
<evidence type="ECO:0000256" key="1">
    <source>
        <dbReference type="ARBA" id="ARBA00004141"/>
    </source>
</evidence>
<keyword evidence="4" id="KW-0472">Membrane</keyword>
<keyword evidence="3" id="KW-1133">Transmembrane helix</keyword>
<evidence type="ECO:0000256" key="3">
    <source>
        <dbReference type="ARBA" id="ARBA00022989"/>
    </source>
</evidence>
<proteinExistence type="predicted"/>
<dbReference type="Pfam" id="PF00955">
    <property type="entry name" value="HCO3_cotransp"/>
    <property type="match status" value="1"/>
</dbReference>
<comment type="subcellular location">
    <subcellularLocation>
        <location evidence="1">Membrane</location>
        <topology evidence="1">Multi-pass membrane protein</topology>
    </subcellularLocation>
</comment>
<name>A0A812DX36_ACAPH</name>
<feature type="domain" description="Bicarbonate transporter-like transmembrane" evidence="5">
    <location>
        <begin position="2"/>
        <end position="180"/>
    </location>
</feature>
<keyword evidence="7" id="KW-1185">Reference proteome</keyword>
<evidence type="ECO:0000256" key="2">
    <source>
        <dbReference type="ARBA" id="ARBA00022692"/>
    </source>
</evidence>